<evidence type="ECO:0000256" key="6">
    <source>
        <dbReference type="ARBA" id="ARBA00022989"/>
    </source>
</evidence>
<dbReference type="GO" id="GO:0009279">
    <property type="term" value="C:cell outer membrane"/>
    <property type="evidence" value="ECO:0007669"/>
    <property type="project" value="UniProtKB-SubCell"/>
</dbReference>
<dbReference type="PANTHER" id="PTHR30093:SF44">
    <property type="entry name" value="TYPE II SECRETION SYSTEM CORE PROTEIN G"/>
    <property type="match status" value="1"/>
</dbReference>
<dbReference type="Gene3D" id="3.30.700.10">
    <property type="entry name" value="Glycoprotein, Type 4 Pilin"/>
    <property type="match status" value="1"/>
</dbReference>
<dbReference type="InterPro" id="IPR045584">
    <property type="entry name" value="Pilin-like"/>
</dbReference>
<keyword evidence="6" id="KW-1133">Transmembrane helix</keyword>
<evidence type="ECO:0000256" key="8">
    <source>
        <dbReference type="ARBA" id="ARBA00023237"/>
    </source>
</evidence>
<dbReference type="OrthoDB" id="47803at2"/>
<dbReference type="SUPFAM" id="SSF54523">
    <property type="entry name" value="Pili subunits"/>
    <property type="match status" value="1"/>
</dbReference>
<reference evidence="9 10" key="1">
    <citation type="submission" date="2007-07" db="EMBL/GenBank/DDBJ databases">
        <title>Complete sequence of Fervidobacterium nodosum Rt17-B1.</title>
        <authorList>
            <consortium name="US DOE Joint Genome Institute"/>
            <person name="Copeland A."/>
            <person name="Lucas S."/>
            <person name="Lapidus A."/>
            <person name="Barry K."/>
            <person name="Glavina del Rio T."/>
            <person name="Dalin E."/>
            <person name="Tice H."/>
            <person name="Pitluck S."/>
            <person name="Saunders E."/>
            <person name="Brettin T."/>
            <person name="Bruce D."/>
            <person name="Detter J.C."/>
            <person name="Han C."/>
            <person name="Schmutz J."/>
            <person name="Larimer F."/>
            <person name="Land M."/>
            <person name="Hauser L."/>
            <person name="Kyrpides N."/>
            <person name="Mikhailova N."/>
            <person name="Nelson K."/>
            <person name="Gogarten J.P."/>
            <person name="Noll K."/>
            <person name="Richardson P."/>
        </authorList>
    </citation>
    <scope>NUCLEOTIDE SEQUENCE [LARGE SCALE GENOMIC DNA]</scope>
    <source>
        <strain evidence="10">ATCC 35602 / DSM 5306 / Rt17-B1</strain>
    </source>
</reference>
<evidence type="ECO:0000256" key="7">
    <source>
        <dbReference type="ARBA" id="ARBA00023136"/>
    </source>
</evidence>
<proteinExistence type="predicted"/>
<protein>
    <submittedName>
        <fullName evidence="9">Type IV pilin-related protein</fullName>
    </submittedName>
</protein>
<sequence length="145" mass="15797">MRKGFTLVELLIVLAVIAALMAVATPLALNAVKNAKASQVAQNFRNIKAAFENAWNTERGKINNVDLTTNGGTLKLSDLQAAGYLSSVPSGFSDITVSAPSNGVYKVYFTYDNTDVDVERVVKQYADVKEDGTKAKLEFSVQKFW</sequence>
<evidence type="ECO:0000256" key="2">
    <source>
        <dbReference type="ARBA" id="ARBA00004418"/>
    </source>
</evidence>
<evidence type="ECO:0000313" key="9">
    <source>
        <dbReference type="EMBL" id="ABS60068.1"/>
    </source>
</evidence>
<keyword evidence="5" id="KW-0574">Periplasm</keyword>
<dbReference type="KEGG" id="fno:Fnod_0201"/>
<dbReference type="PANTHER" id="PTHR30093">
    <property type="entry name" value="GENERAL SECRETION PATHWAY PROTEIN G"/>
    <property type="match status" value="1"/>
</dbReference>
<keyword evidence="7" id="KW-0472">Membrane</keyword>
<gene>
    <name evidence="9" type="ordered locus">Fnod_0201</name>
</gene>
<reference evidence="9 10" key="2">
    <citation type="journal article" date="2009" name="Proc. Natl. Acad. Sci. U.S.A.">
        <title>On the chimeric nature, thermophilic origin, and phylogenetic placement of the Thermotogales.</title>
        <authorList>
            <person name="Zhaxybayeva O."/>
            <person name="Swithers K.S."/>
            <person name="Lapierre P."/>
            <person name="Fournier G.P."/>
            <person name="Bickhart D.M."/>
            <person name="DeBoy R.T."/>
            <person name="Nelson K.E."/>
            <person name="Nesbo C.L."/>
            <person name="Doolittle W.F."/>
            <person name="Gogarten J.P."/>
            <person name="Noll K.M."/>
        </authorList>
    </citation>
    <scope>NUCLEOTIDE SEQUENCE [LARGE SCALE GENOMIC DNA]</scope>
    <source>
        <strain evidence="10">ATCC 35602 / DSM 5306 / Rt17-B1</strain>
    </source>
</reference>
<dbReference type="PROSITE" id="PS00409">
    <property type="entry name" value="PROKAR_NTER_METHYL"/>
    <property type="match status" value="1"/>
</dbReference>
<dbReference type="Proteomes" id="UP000002415">
    <property type="component" value="Chromosome"/>
</dbReference>
<dbReference type="STRING" id="381764.Fnod_0201"/>
<organism evidence="9 10">
    <name type="scientific">Fervidobacterium nodosum (strain ATCC 35602 / DSM 5306 / Rt17-B1)</name>
    <dbReference type="NCBI Taxonomy" id="381764"/>
    <lineage>
        <taxon>Bacteria</taxon>
        <taxon>Thermotogati</taxon>
        <taxon>Thermotogota</taxon>
        <taxon>Thermotogae</taxon>
        <taxon>Thermotogales</taxon>
        <taxon>Fervidobacteriaceae</taxon>
        <taxon>Fervidobacterium</taxon>
    </lineage>
</organism>
<dbReference type="EMBL" id="CP000771">
    <property type="protein sequence ID" value="ABS60068.1"/>
    <property type="molecule type" value="Genomic_DNA"/>
</dbReference>
<evidence type="ECO:0000313" key="10">
    <source>
        <dbReference type="Proteomes" id="UP000002415"/>
    </source>
</evidence>
<name>A7HJI5_FERNB</name>
<evidence type="ECO:0000256" key="5">
    <source>
        <dbReference type="ARBA" id="ARBA00022764"/>
    </source>
</evidence>
<evidence type="ECO:0000256" key="1">
    <source>
        <dbReference type="ARBA" id="ARBA00004203"/>
    </source>
</evidence>
<comment type="subcellular location">
    <subcellularLocation>
        <location evidence="1">Cell outer membrane</location>
        <topology evidence="1">Single-pass membrane protein</topology>
    </subcellularLocation>
    <subcellularLocation>
        <location evidence="2">Periplasm</location>
    </subcellularLocation>
</comment>
<dbReference type="GO" id="GO:0042597">
    <property type="term" value="C:periplasmic space"/>
    <property type="evidence" value="ECO:0007669"/>
    <property type="project" value="UniProtKB-SubCell"/>
</dbReference>
<keyword evidence="8" id="KW-0998">Cell outer membrane</keyword>
<dbReference type="eggNOG" id="COG2165">
    <property type="taxonomic scope" value="Bacteria"/>
</dbReference>
<evidence type="ECO:0000256" key="3">
    <source>
        <dbReference type="ARBA" id="ARBA00022481"/>
    </source>
</evidence>
<dbReference type="AlphaFoldDB" id="A7HJI5"/>
<dbReference type="HOGENOM" id="CLU_149241_0_0_0"/>
<keyword evidence="4" id="KW-0812">Transmembrane</keyword>
<dbReference type="InterPro" id="IPR012902">
    <property type="entry name" value="N_methyl_site"/>
</dbReference>
<dbReference type="Pfam" id="PF07963">
    <property type="entry name" value="N_methyl"/>
    <property type="match status" value="1"/>
</dbReference>
<keyword evidence="3" id="KW-0488">Methylation</keyword>
<dbReference type="NCBIfam" id="TIGR02532">
    <property type="entry name" value="IV_pilin_GFxxxE"/>
    <property type="match status" value="1"/>
</dbReference>
<accession>A7HJI5</accession>
<keyword evidence="10" id="KW-1185">Reference proteome</keyword>
<dbReference type="RefSeq" id="WP_011993391.1">
    <property type="nucleotide sequence ID" value="NC_009718.1"/>
</dbReference>
<evidence type="ECO:0000256" key="4">
    <source>
        <dbReference type="ARBA" id="ARBA00022692"/>
    </source>
</evidence>